<dbReference type="InterPro" id="IPR043504">
    <property type="entry name" value="Peptidase_S1_PA_chymotrypsin"/>
</dbReference>
<dbReference type="Gene3D" id="2.40.10.10">
    <property type="entry name" value="Trypsin-like serine proteases"/>
    <property type="match status" value="1"/>
</dbReference>
<dbReference type="GO" id="GO:0008233">
    <property type="term" value="F:peptidase activity"/>
    <property type="evidence" value="ECO:0007669"/>
    <property type="project" value="UniProtKB-KW"/>
</dbReference>
<comment type="caution">
    <text evidence="1">The sequence shown here is derived from an EMBL/GenBank/DDBJ whole genome shotgun (WGS) entry which is preliminary data.</text>
</comment>
<dbReference type="AlphaFoldDB" id="A0A8H3WY30"/>
<evidence type="ECO:0000313" key="1">
    <source>
        <dbReference type="EMBL" id="KAF0363844.1"/>
    </source>
</evidence>
<protein>
    <submittedName>
        <fullName evidence="1">Serine protease</fullName>
    </submittedName>
</protein>
<dbReference type="EMBL" id="WTPW01002832">
    <property type="protein sequence ID" value="KAF0363844.1"/>
    <property type="molecule type" value="Genomic_DNA"/>
</dbReference>
<evidence type="ECO:0000313" key="2">
    <source>
        <dbReference type="Proteomes" id="UP000439903"/>
    </source>
</evidence>
<keyword evidence="2" id="KW-1185">Reference proteome</keyword>
<dbReference type="Proteomes" id="UP000439903">
    <property type="component" value="Unassembled WGS sequence"/>
</dbReference>
<dbReference type="SUPFAM" id="SSF50494">
    <property type="entry name" value="Trypsin-like serine proteases"/>
    <property type="match status" value="1"/>
</dbReference>
<organism evidence="1 2">
    <name type="scientific">Gigaspora margarita</name>
    <dbReference type="NCBI Taxonomy" id="4874"/>
    <lineage>
        <taxon>Eukaryota</taxon>
        <taxon>Fungi</taxon>
        <taxon>Fungi incertae sedis</taxon>
        <taxon>Mucoromycota</taxon>
        <taxon>Glomeromycotina</taxon>
        <taxon>Glomeromycetes</taxon>
        <taxon>Diversisporales</taxon>
        <taxon>Gigasporaceae</taxon>
        <taxon>Gigaspora</taxon>
    </lineage>
</organism>
<keyword evidence="1" id="KW-0645">Protease</keyword>
<gene>
    <name evidence="1" type="ORF">F8M41_013934</name>
</gene>
<name>A0A8H3WY30_GIGMA</name>
<dbReference type="OrthoDB" id="2308308at2759"/>
<keyword evidence="1" id="KW-0378">Hydrolase</keyword>
<accession>A0A8H3WY30</accession>
<dbReference type="InterPro" id="IPR009003">
    <property type="entry name" value="Peptidase_S1_PA"/>
</dbReference>
<sequence length="220" mass="24801">MVITSRASVISQRSAFQIPERIKETARFKTKHERNIENEKRSKHKIYSRNIVMEPVLSQVNPNFNFPIGRFLINLRNGSALHCTASVINTENGNIGFTAAHCLIKGNGTTYDLQDLSFSPGYDNGKEGPLGSGNMENCNITDKHLCEWQGNVQKENDFYFIDDVNLGTGVSGAALIFQYNRDENLGYAYASHETYVDETDESIAPIWDELIFLDLLLRLS</sequence>
<proteinExistence type="predicted"/>
<reference evidence="1 2" key="1">
    <citation type="journal article" date="2019" name="Environ. Microbiol.">
        <title>At the nexus of three kingdoms: the genome of the mycorrhizal fungus Gigaspora margarita provides insights into plant, endobacterial and fungal interactions.</title>
        <authorList>
            <person name="Venice F."/>
            <person name="Ghignone S."/>
            <person name="Salvioli di Fossalunga A."/>
            <person name="Amselem J."/>
            <person name="Novero M."/>
            <person name="Xianan X."/>
            <person name="Sedzielewska Toro K."/>
            <person name="Morin E."/>
            <person name="Lipzen A."/>
            <person name="Grigoriev I.V."/>
            <person name="Henrissat B."/>
            <person name="Martin F.M."/>
            <person name="Bonfante P."/>
        </authorList>
    </citation>
    <scope>NUCLEOTIDE SEQUENCE [LARGE SCALE GENOMIC DNA]</scope>
    <source>
        <strain evidence="1 2">BEG34</strain>
    </source>
</reference>
<dbReference type="GO" id="GO:0006508">
    <property type="term" value="P:proteolysis"/>
    <property type="evidence" value="ECO:0007669"/>
    <property type="project" value="UniProtKB-KW"/>
</dbReference>